<evidence type="ECO:0000313" key="4">
    <source>
        <dbReference type="EMBL" id="MBB6096162.1"/>
    </source>
</evidence>
<dbReference type="Proteomes" id="UP000588068">
    <property type="component" value="Unassembled WGS sequence"/>
</dbReference>
<gene>
    <name evidence="4" type="ORF">HNQ60_005053</name>
</gene>
<reference evidence="4 5" key="1">
    <citation type="submission" date="2020-08" db="EMBL/GenBank/DDBJ databases">
        <title>Genomic Encyclopedia of Type Strains, Phase IV (KMG-IV): sequencing the most valuable type-strain genomes for metagenomic binning, comparative biology and taxonomic classification.</title>
        <authorList>
            <person name="Goeker M."/>
        </authorList>
    </citation>
    <scope>NUCLEOTIDE SEQUENCE [LARGE SCALE GENOMIC DNA]</scope>
    <source>
        <strain evidence="4 5">DSM 26723</strain>
    </source>
</reference>
<evidence type="ECO:0000256" key="1">
    <source>
        <dbReference type="ARBA" id="ARBA00007689"/>
    </source>
</evidence>
<keyword evidence="2" id="KW-0732">Signal</keyword>
<dbReference type="EMBL" id="JACHHZ010000006">
    <property type="protein sequence ID" value="MBB6096162.1"/>
    <property type="molecule type" value="Genomic_DNA"/>
</dbReference>
<evidence type="ECO:0000259" key="3">
    <source>
        <dbReference type="Pfam" id="PF03795"/>
    </source>
</evidence>
<dbReference type="Pfam" id="PF03795">
    <property type="entry name" value="YCII"/>
    <property type="match status" value="1"/>
</dbReference>
<dbReference type="SUPFAM" id="SSF54909">
    <property type="entry name" value="Dimeric alpha+beta barrel"/>
    <property type="match status" value="1"/>
</dbReference>
<feature type="chain" id="PRO_5032854628" description="YCII-related domain-containing protein" evidence="2">
    <location>
        <begin position="20"/>
        <end position="98"/>
    </location>
</feature>
<dbReference type="Gene3D" id="3.30.70.1060">
    <property type="entry name" value="Dimeric alpha+beta barrel"/>
    <property type="match status" value="1"/>
</dbReference>
<dbReference type="RefSeq" id="WP_221304438.1">
    <property type="nucleotide sequence ID" value="NZ_JACHHZ010000006.1"/>
</dbReference>
<comment type="caution">
    <text evidence="4">The sequence shown here is derived from an EMBL/GenBank/DDBJ whole genome shotgun (WGS) entry which is preliminary data.</text>
</comment>
<feature type="domain" description="YCII-related" evidence="3">
    <location>
        <begin position="10"/>
        <end position="93"/>
    </location>
</feature>
<protein>
    <recommendedName>
        <fullName evidence="3">YCII-related domain-containing protein</fullName>
    </recommendedName>
</protein>
<accession>A0A841HW37</accession>
<dbReference type="InterPro" id="IPR005545">
    <property type="entry name" value="YCII"/>
</dbReference>
<comment type="similarity">
    <text evidence="1">Belongs to the YciI family.</text>
</comment>
<sequence length="98" mass="10497">MRALLARFLMKYLMFYELAADGLSKAQANFPAHQARLVEFHKAGTLLMAGPYGAPPIGAIGIFTSRAAAEAFVAGDPFVINGVVGKYSIHDWSEALAP</sequence>
<name>A0A841HW37_9GAMM</name>
<evidence type="ECO:0000313" key="5">
    <source>
        <dbReference type="Proteomes" id="UP000588068"/>
    </source>
</evidence>
<evidence type="ECO:0000256" key="2">
    <source>
        <dbReference type="SAM" id="SignalP"/>
    </source>
</evidence>
<dbReference type="InterPro" id="IPR011008">
    <property type="entry name" value="Dimeric_a/b-barrel"/>
</dbReference>
<keyword evidence="5" id="KW-1185">Reference proteome</keyword>
<feature type="signal peptide" evidence="2">
    <location>
        <begin position="1"/>
        <end position="19"/>
    </location>
</feature>
<proteinExistence type="inferred from homology"/>
<organism evidence="4 5">
    <name type="scientific">Povalibacter uvarum</name>
    <dbReference type="NCBI Taxonomy" id="732238"/>
    <lineage>
        <taxon>Bacteria</taxon>
        <taxon>Pseudomonadati</taxon>
        <taxon>Pseudomonadota</taxon>
        <taxon>Gammaproteobacteria</taxon>
        <taxon>Steroidobacterales</taxon>
        <taxon>Steroidobacteraceae</taxon>
        <taxon>Povalibacter</taxon>
    </lineage>
</organism>
<dbReference type="AlphaFoldDB" id="A0A841HW37"/>